<reference evidence="4 5" key="1">
    <citation type="submission" date="2019-01" db="EMBL/GenBank/DDBJ databases">
        <title>Sphingorhabdus lacus sp.nov., isolated from an oligotrophic freshwater lake.</title>
        <authorList>
            <person name="Park M."/>
        </authorList>
    </citation>
    <scope>NUCLEOTIDE SEQUENCE [LARGE SCALE GENOMIC DNA]</scope>
    <source>
        <strain evidence="4 5">IMCC26285</strain>
    </source>
</reference>
<accession>A0A6I4LY20</accession>
<protein>
    <submittedName>
        <fullName evidence="4">TIGR02217 family protein</fullName>
    </submittedName>
</protein>
<dbReference type="Proteomes" id="UP000471147">
    <property type="component" value="Unassembled WGS sequence"/>
</dbReference>
<organism evidence="4 5">
    <name type="scientific">Sphingorhabdus profundilacus</name>
    <dbReference type="NCBI Taxonomy" id="2509718"/>
    <lineage>
        <taxon>Bacteria</taxon>
        <taxon>Pseudomonadati</taxon>
        <taxon>Pseudomonadota</taxon>
        <taxon>Alphaproteobacteria</taxon>
        <taxon>Sphingomonadales</taxon>
        <taxon>Sphingomonadaceae</taxon>
        <taxon>Sphingorhabdus</taxon>
    </lineage>
</organism>
<feature type="domain" description="Non-contractile tail sheath TIM barrel" evidence="3">
    <location>
        <begin position="211"/>
        <end position="556"/>
    </location>
</feature>
<comment type="caution">
    <text evidence="4">The sequence shown here is derived from an EMBL/GenBank/DDBJ whole genome shotgun (WGS) entry which is preliminary data.</text>
</comment>
<dbReference type="NCBIfam" id="TIGR02217">
    <property type="entry name" value="chp_TIGR02217"/>
    <property type="match status" value="1"/>
</dbReference>
<gene>
    <name evidence="4" type="ORF">EUU23_08675</name>
</gene>
<dbReference type="InterPro" id="IPR057122">
    <property type="entry name" value="TIM-barrel_NCTSP"/>
</dbReference>
<sequence>MSFWLCDKRRRQTASPMMRFDPRFWTVNFPRPMMASVVSTGPDSLRADAVFYKNDDLAGLIWESEDRWDHPLLAYETNRDYRRLTLRFRWRSHGLMPLDAVNGPTLTLSGRDAAGQPRSWYVRLWNYASGAPEDAEITLKFSDLDGGFLLPGEADPVYAGDIDQMFLSLVPPTYTGGAGNLATPAEGWVELSGISCDGAGVMLDTGDVLLPEHRFKMATGYDDGYNQTPERLLRQIHALGYRDVINHYVGMSHYFRLEPVDSAHYVSLAGGVLNSPCAAWHRDFAERAKAMGFDLIFSLSYELLDAHCWNDWKQRAENGDPALTGWVPPSTLLSPAHSGAMGYLQIVARAFVTIQIEAGLPVKFQIGEPWWWIMPDGRISLYDDAAKAAFGDQLVPIPQIKGAKTGAQNALLDRAGELLAASTAALCDAAKDAAGPAGAETLLLVYLPTVLDPLSPEAKRANVPLGWAAPAFDVLQLEDYDWVIRGDHGSTGRAVPLMAERLGYPVAEQQYFAGFVLYPEDKQQWRSIAQAAAQAEARGTAHSFIWALPQVARDGFTIFDLAQETEAMQSFDDIPFPLEIGRAAMATAEFSTNIVTTLSGHEQRNSSWSDARLSYDVGPGVRSEAELSRLLAFFRARRGAAIGFRFGDPFDFSSHAMTGEPMMMDQILGVGDGVRTAFPLVKHYGDAAQIRRITRPRVGSILVALNGERADDWILTGLGVVEFATAPASGVQITAGYLFDVPVRFAEDRLEVACATFGAGDMPSVPLVELKETF</sequence>
<feature type="domain" description="DUF2460" evidence="1">
    <location>
        <begin position="572"/>
        <end position="771"/>
    </location>
</feature>
<dbReference type="Pfam" id="PF09343">
    <property type="entry name" value="DUF2460"/>
    <property type="match status" value="1"/>
</dbReference>
<evidence type="ECO:0000259" key="2">
    <source>
        <dbReference type="Pfam" id="PF23844"/>
    </source>
</evidence>
<dbReference type="Pfam" id="PF23845">
    <property type="entry name" value="TIM-barrel_NCTSP"/>
    <property type="match status" value="1"/>
</dbReference>
<keyword evidence="5" id="KW-1185">Reference proteome</keyword>
<dbReference type="RefSeq" id="WP_160353764.1">
    <property type="nucleotide sequence ID" value="NZ_SDWJ01000002.1"/>
</dbReference>
<evidence type="ECO:0000259" key="3">
    <source>
        <dbReference type="Pfam" id="PF23845"/>
    </source>
</evidence>
<dbReference type="OrthoDB" id="1685145at2"/>
<evidence type="ECO:0000259" key="1">
    <source>
        <dbReference type="Pfam" id="PF09343"/>
    </source>
</evidence>
<dbReference type="EMBL" id="SDWJ01000002">
    <property type="protein sequence ID" value="MVZ97779.1"/>
    <property type="molecule type" value="Genomic_DNA"/>
</dbReference>
<name>A0A6I4LY20_9SPHN</name>
<feature type="domain" description="Non-contractile tail sheath N-terminal" evidence="2">
    <location>
        <begin position="18"/>
        <end position="206"/>
    </location>
</feature>
<dbReference type="InterPro" id="IPR057102">
    <property type="entry name" value="NCTSP_N"/>
</dbReference>
<dbReference type="Pfam" id="PF23844">
    <property type="entry name" value="NCTSP_N"/>
    <property type="match status" value="1"/>
</dbReference>
<evidence type="ECO:0000313" key="5">
    <source>
        <dbReference type="Proteomes" id="UP000471147"/>
    </source>
</evidence>
<dbReference type="AlphaFoldDB" id="A0A6I4LY20"/>
<dbReference type="InterPro" id="IPR011740">
    <property type="entry name" value="DUF2460"/>
</dbReference>
<evidence type="ECO:0000313" key="4">
    <source>
        <dbReference type="EMBL" id="MVZ97779.1"/>
    </source>
</evidence>
<proteinExistence type="predicted"/>